<protein>
    <submittedName>
        <fullName evidence="1">Uncharacterized protein</fullName>
    </submittedName>
</protein>
<organism evidence="1 2">
    <name type="scientific">Glarea lozoyensis (strain ATCC 20868 / MF5171)</name>
    <dbReference type="NCBI Taxonomy" id="1116229"/>
    <lineage>
        <taxon>Eukaryota</taxon>
        <taxon>Fungi</taxon>
        <taxon>Dikarya</taxon>
        <taxon>Ascomycota</taxon>
        <taxon>Pezizomycotina</taxon>
        <taxon>Leotiomycetes</taxon>
        <taxon>Helotiales</taxon>
        <taxon>Helotiaceae</taxon>
        <taxon>Glarea</taxon>
    </lineage>
</organism>
<dbReference type="GeneID" id="19459898"/>
<gene>
    <name evidence="1" type="ORF">GLAREA_00840</name>
</gene>
<dbReference type="KEGG" id="glz:GLAREA_00840"/>
<reference evidence="1 2" key="1">
    <citation type="journal article" date="2013" name="BMC Genomics">
        <title>Genomics-driven discovery of the pneumocandin biosynthetic gene cluster in the fungus Glarea lozoyensis.</title>
        <authorList>
            <person name="Chen L."/>
            <person name="Yue Q."/>
            <person name="Zhang X."/>
            <person name="Xiang M."/>
            <person name="Wang C."/>
            <person name="Li S."/>
            <person name="Che Y."/>
            <person name="Ortiz-Lopez F.J."/>
            <person name="Bills G.F."/>
            <person name="Liu X."/>
            <person name="An Z."/>
        </authorList>
    </citation>
    <scope>NUCLEOTIDE SEQUENCE [LARGE SCALE GENOMIC DNA]</scope>
    <source>
        <strain evidence="2">ATCC 20868 / MF5171</strain>
    </source>
</reference>
<dbReference type="EMBL" id="KE145367">
    <property type="protein sequence ID" value="EPE29680.1"/>
    <property type="molecule type" value="Genomic_DNA"/>
</dbReference>
<name>S3CVK3_GLAL2</name>
<proteinExistence type="predicted"/>
<sequence>MSVFDLDLGQDSFAEMISSSMTSLEQLHIGVVYKEPGHLYTDSSSGKPWIDIFTRFVGLFPISRLIIDFCGRRDISFPWFSPIADELSVTNLKVLKLRWARSTLEMMLKLLRRHRCLEEIIFFRVEISADKSLPGTDAWKELISTVMAEWNVPPRITLKHCLSNRKTIGLVGDGSVGNDVVIIKDRDGPQEGMAKLVQGVVNSFQPRESFQPTYQVPLTAAALYYHNTR</sequence>
<accession>S3CVK3</accession>
<evidence type="ECO:0000313" key="1">
    <source>
        <dbReference type="EMBL" id="EPE29680.1"/>
    </source>
</evidence>
<dbReference type="AlphaFoldDB" id="S3CVK3"/>
<dbReference type="HOGENOM" id="CLU_1209918_0_0_1"/>
<evidence type="ECO:0000313" key="2">
    <source>
        <dbReference type="Proteomes" id="UP000016922"/>
    </source>
</evidence>
<dbReference type="RefSeq" id="XP_008083789.1">
    <property type="nucleotide sequence ID" value="XM_008085598.1"/>
</dbReference>
<keyword evidence="2" id="KW-1185">Reference proteome</keyword>
<dbReference type="Proteomes" id="UP000016922">
    <property type="component" value="Unassembled WGS sequence"/>
</dbReference>